<proteinExistence type="predicted"/>
<organism evidence="2 3">
    <name type="scientific">Lasius niger</name>
    <name type="common">Black garden ant</name>
    <dbReference type="NCBI Taxonomy" id="67767"/>
    <lineage>
        <taxon>Eukaryota</taxon>
        <taxon>Metazoa</taxon>
        <taxon>Ecdysozoa</taxon>
        <taxon>Arthropoda</taxon>
        <taxon>Hexapoda</taxon>
        <taxon>Insecta</taxon>
        <taxon>Pterygota</taxon>
        <taxon>Neoptera</taxon>
        <taxon>Endopterygota</taxon>
        <taxon>Hymenoptera</taxon>
        <taxon>Apocrita</taxon>
        <taxon>Aculeata</taxon>
        <taxon>Formicoidea</taxon>
        <taxon>Formicidae</taxon>
        <taxon>Formicinae</taxon>
        <taxon>Lasius</taxon>
        <taxon>Lasius</taxon>
    </lineage>
</organism>
<dbReference type="PaxDb" id="67767-A0A0J7KE91"/>
<evidence type="ECO:0000313" key="2">
    <source>
        <dbReference type="EMBL" id="KMQ88617.1"/>
    </source>
</evidence>
<comment type="caution">
    <text evidence="2">The sequence shown here is derived from an EMBL/GenBank/DDBJ whole genome shotgun (WGS) entry which is preliminary data.</text>
</comment>
<accession>A0A0J7KE91</accession>
<gene>
    <name evidence="2" type="ORF">RF55_11865</name>
</gene>
<evidence type="ECO:0000256" key="1">
    <source>
        <dbReference type="SAM" id="SignalP"/>
    </source>
</evidence>
<keyword evidence="1" id="KW-0732">Signal</keyword>
<name>A0A0J7KE91_LASNI</name>
<dbReference type="EMBL" id="LBMM01008815">
    <property type="protein sequence ID" value="KMQ88617.1"/>
    <property type="molecule type" value="Genomic_DNA"/>
</dbReference>
<feature type="chain" id="PRO_5005289996" description="Secreted protein" evidence="1">
    <location>
        <begin position="17"/>
        <end position="107"/>
    </location>
</feature>
<reference evidence="2 3" key="1">
    <citation type="submission" date="2015-04" db="EMBL/GenBank/DDBJ databases">
        <title>Lasius niger genome sequencing.</title>
        <authorList>
            <person name="Konorov E.A."/>
            <person name="Nikitin M.A."/>
            <person name="Kirill M.V."/>
            <person name="Chang P."/>
        </authorList>
    </citation>
    <scope>NUCLEOTIDE SEQUENCE [LARGE SCALE GENOMIC DNA]</scope>
    <source>
        <tissue evidence="2">Whole</tissue>
    </source>
</reference>
<dbReference type="Proteomes" id="UP000036403">
    <property type="component" value="Unassembled WGS sequence"/>
</dbReference>
<feature type="signal peptide" evidence="1">
    <location>
        <begin position="1"/>
        <end position="16"/>
    </location>
</feature>
<evidence type="ECO:0000313" key="3">
    <source>
        <dbReference type="Proteomes" id="UP000036403"/>
    </source>
</evidence>
<keyword evidence="3" id="KW-1185">Reference proteome</keyword>
<sequence>MLIVVLIIVIVVVVIGGNEEIVLLQEIGYVLADRGADQETEHDTADDAQETEWSSLRFGQDCPGWCGYRRPEKRLGYCVRLFKDSRAAKQRPRPVQQHSLLLRFIFR</sequence>
<protein>
    <recommendedName>
        <fullName evidence="4">Secreted protein</fullName>
    </recommendedName>
</protein>
<evidence type="ECO:0008006" key="4">
    <source>
        <dbReference type="Google" id="ProtNLM"/>
    </source>
</evidence>
<dbReference type="AlphaFoldDB" id="A0A0J7KE91"/>